<dbReference type="InterPro" id="IPR000719">
    <property type="entry name" value="Prot_kinase_dom"/>
</dbReference>
<dbReference type="PANTHER" id="PTHR24416:SF600">
    <property type="entry name" value="PDGF- AND VEGF-RECEPTOR RELATED, ISOFORM J"/>
    <property type="match status" value="1"/>
</dbReference>
<feature type="binding site" evidence="16">
    <location>
        <position position="393"/>
    </location>
    <ligand>
        <name>Mg(2+)</name>
        <dbReference type="ChEBI" id="CHEBI:18420"/>
    </ligand>
</feature>
<dbReference type="InterPro" id="IPR050122">
    <property type="entry name" value="RTK"/>
</dbReference>
<dbReference type="OMA" id="IMANREV"/>
<feature type="binding site" evidence="15 17">
    <location>
        <position position="269"/>
    </location>
    <ligand>
        <name>ATP</name>
        <dbReference type="ChEBI" id="CHEBI:30616"/>
    </ligand>
</feature>
<dbReference type="STRING" id="158441.A0A226EUG0"/>
<keyword evidence="16" id="KW-0479">Metal-binding</keyword>
<reference evidence="21 22" key="1">
    <citation type="submission" date="2015-12" db="EMBL/GenBank/DDBJ databases">
        <title>The genome of Folsomia candida.</title>
        <authorList>
            <person name="Faddeeva A."/>
            <person name="Derks M.F."/>
            <person name="Anvar Y."/>
            <person name="Smit S."/>
            <person name="Van Straalen N."/>
            <person name="Roelofs D."/>
        </authorList>
    </citation>
    <scope>NUCLEOTIDE SEQUENCE [LARGE SCALE GENOMIC DNA]</scope>
    <source>
        <strain evidence="21 22">VU population</strain>
        <tissue evidence="21">Whole body</tissue>
    </source>
</reference>
<keyword evidence="18" id="KW-0732">Signal</keyword>
<dbReference type="FunFam" id="1.10.510.10:FF:000554">
    <property type="entry name" value="Predicted protein"/>
    <property type="match status" value="1"/>
</dbReference>
<dbReference type="AlphaFoldDB" id="A0A226EUG0"/>
<evidence type="ECO:0000256" key="5">
    <source>
        <dbReference type="ARBA" id="ARBA00022777"/>
    </source>
</evidence>
<keyword evidence="16" id="KW-0460">Magnesium</keyword>
<dbReference type="GO" id="GO:0043235">
    <property type="term" value="C:receptor complex"/>
    <property type="evidence" value="ECO:0007669"/>
    <property type="project" value="TreeGrafter"/>
</dbReference>
<evidence type="ECO:0000313" key="21">
    <source>
        <dbReference type="EMBL" id="OXA61232.1"/>
    </source>
</evidence>
<dbReference type="GO" id="GO:0046872">
    <property type="term" value="F:metal ion binding"/>
    <property type="evidence" value="ECO:0007669"/>
    <property type="project" value="UniProtKB-KW"/>
</dbReference>
<keyword evidence="12" id="KW-0325">Glycoprotein</keyword>
<evidence type="ECO:0000259" key="19">
    <source>
        <dbReference type="PROSITE" id="PS50011"/>
    </source>
</evidence>
<dbReference type="SUPFAM" id="SSF56112">
    <property type="entry name" value="Protein kinase-like (PK-like)"/>
    <property type="match status" value="1"/>
</dbReference>
<evidence type="ECO:0000256" key="7">
    <source>
        <dbReference type="ARBA" id="ARBA00022989"/>
    </source>
</evidence>
<keyword evidence="4 15" id="KW-0547">Nucleotide-binding</keyword>
<feature type="binding site" evidence="15">
    <location>
        <begin position="249"/>
        <end position="256"/>
    </location>
    <ligand>
        <name>ATP</name>
        <dbReference type="ChEBI" id="CHEBI:30616"/>
    </ligand>
</feature>
<feature type="active site" description="Proton acceptor" evidence="14">
    <location>
        <position position="388"/>
    </location>
</feature>
<keyword evidence="9" id="KW-0829">Tyrosine-protein kinase</keyword>
<protein>
    <submittedName>
        <fullName evidence="21">Vascular endothelial growth factor receptor 2</fullName>
    </submittedName>
</protein>
<keyword evidence="8" id="KW-0472">Membrane</keyword>
<evidence type="ECO:0000256" key="17">
    <source>
        <dbReference type="PROSITE-ProRule" id="PRU10141"/>
    </source>
</evidence>
<sequence length="552" mass="62276">MLLDTILVTVGTLLVVFVSGQQDERVEDDQSIVTPQLVEEDGRTFPLEVGRYIIINCTAVGRPPPAGLFWERSDGKNLKSLGIVTEGFRNETTVRRSMIINSTQERMQGQYICLSSTFAIVSDSSSFSPQRRRLDMRIRIEVGPPPSPTIPAVNDVAKSRGELSTGATVATVVTVVLVTLLGVCACTELHRRKNRNGLSKRDVELFLKGNPDGVVKTGFAHENVSFQPYDSSYELEEDNLKIDKDNILGAGSFGVVYRGRYKADAVAIKTIKPGSDKTYLRALLIELKVMIHIGRHPFINQLVGATSKDLRRGLLNVVVELCSSNLESYLRQNRYTFINQFDVKGILDPRTGEEHSNECLRTLDLMRMAYQIADGMEYLGSRNVIHGDLAARNILLSEDGTAKITDFGLARQMYDYANYVKRNQEPLPWRWMSIEGLKYLSFSPMSDVWSYGVLLWELFTCGDVPYPGESWTTQFVEKLIQGLRLTRPKYSNKQLYSQIMVNCWNPTPKNRITFSQLKSYFGEYTKYQEQQSGQSSSSARRFLGVVHSETPF</sequence>
<dbReference type="SUPFAM" id="SSF48726">
    <property type="entry name" value="Immunoglobulin"/>
    <property type="match status" value="1"/>
</dbReference>
<dbReference type="InterPro" id="IPR013783">
    <property type="entry name" value="Ig-like_fold"/>
</dbReference>
<dbReference type="InterPro" id="IPR036179">
    <property type="entry name" value="Ig-like_dom_sf"/>
</dbReference>
<evidence type="ECO:0000256" key="10">
    <source>
        <dbReference type="ARBA" id="ARBA00023157"/>
    </source>
</evidence>
<evidence type="ECO:0000256" key="12">
    <source>
        <dbReference type="ARBA" id="ARBA00023180"/>
    </source>
</evidence>
<feature type="binding site" evidence="15">
    <location>
        <position position="392"/>
    </location>
    <ligand>
        <name>ATP</name>
        <dbReference type="ChEBI" id="CHEBI:30616"/>
    </ligand>
</feature>
<evidence type="ECO:0000256" key="11">
    <source>
        <dbReference type="ARBA" id="ARBA00023170"/>
    </source>
</evidence>
<dbReference type="GO" id="GO:0005886">
    <property type="term" value="C:plasma membrane"/>
    <property type="evidence" value="ECO:0007669"/>
    <property type="project" value="TreeGrafter"/>
</dbReference>
<dbReference type="PROSITE" id="PS00107">
    <property type="entry name" value="PROTEIN_KINASE_ATP"/>
    <property type="match status" value="1"/>
</dbReference>
<comment type="subcellular location">
    <subcellularLocation>
        <location evidence="1">Membrane</location>
        <topology evidence="1">Single-pass membrane protein</topology>
    </subcellularLocation>
</comment>
<evidence type="ECO:0000256" key="16">
    <source>
        <dbReference type="PIRSR" id="PIRSR000615-3"/>
    </source>
</evidence>
<dbReference type="PROSITE" id="PS50835">
    <property type="entry name" value="IG_LIKE"/>
    <property type="match status" value="1"/>
</dbReference>
<feature type="signal peptide" evidence="18">
    <location>
        <begin position="1"/>
        <end position="20"/>
    </location>
</feature>
<comment type="catalytic activity">
    <reaction evidence="13">
        <text>L-tyrosyl-[protein] + ATP = O-phospho-L-tyrosyl-[protein] + ADP + H(+)</text>
        <dbReference type="Rhea" id="RHEA:10596"/>
        <dbReference type="Rhea" id="RHEA-COMP:10136"/>
        <dbReference type="Rhea" id="RHEA-COMP:20101"/>
        <dbReference type="ChEBI" id="CHEBI:15378"/>
        <dbReference type="ChEBI" id="CHEBI:30616"/>
        <dbReference type="ChEBI" id="CHEBI:46858"/>
        <dbReference type="ChEBI" id="CHEBI:61978"/>
        <dbReference type="ChEBI" id="CHEBI:456216"/>
        <dbReference type="EC" id="2.7.10.1"/>
    </reaction>
</comment>
<dbReference type="EMBL" id="LNIX01000001">
    <property type="protein sequence ID" value="OXA61232.1"/>
    <property type="molecule type" value="Genomic_DNA"/>
</dbReference>
<evidence type="ECO:0000256" key="4">
    <source>
        <dbReference type="ARBA" id="ARBA00022741"/>
    </source>
</evidence>
<dbReference type="GO" id="GO:0004714">
    <property type="term" value="F:transmembrane receptor protein tyrosine kinase activity"/>
    <property type="evidence" value="ECO:0007669"/>
    <property type="project" value="UniProtKB-EC"/>
</dbReference>
<keyword evidence="5" id="KW-0418">Kinase</keyword>
<keyword evidence="22" id="KW-1185">Reference proteome</keyword>
<dbReference type="InterPro" id="IPR008266">
    <property type="entry name" value="Tyr_kinase_AS"/>
</dbReference>
<dbReference type="InterPro" id="IPR011009">
    <property type="entry name" value="Kinase-like_dom_sf"/>
</dbReference>
<comment type="caution">
    <text evidence="21">The sequence shown here is derived from an EMBL/GenBank/DDBJ whole genome shotgun (WGS) entry which is preliminary data.</text>
</comment>
<evidence type="ECO:0000256" key="9">
    <source>
        <dbReference type="ARBA" id="ARBA00023137"/>
    </source>
</evidence>
<keyword evidence="3" id="KW-0812">Transmembrane</keyword>
<evidence type="ECO:0000256" key="13">
    <source>
        <dbReference type="ARBA" id="ARBA00051243"/>
    </source>
</evidence>
<feature type="chain" id="PRO_5013347887" evidence="18">
    <location>
        <begin position="21"/>
        <end position="552"/>
    </location>
</feature>
<feature type="domain" description="Ig-like" evidence="20">
    <location>
        <begin position="35"/>
        <end position="128"/>
    </location>
</feature>
<keyword evidence="2" id="KW-0808">Transferase</keyword>
<dbReference type="GO" id="GO:0005524">
    <property type="term" value="F:ATP binding"/>
    <property type="evidence" value="ECO:0007669"/>
    <property type="project" value="UniProtKB-UniRule"/>
</dbReference>
<dbReference type="GO" id="GO:0007169">
    <property type="term" value="P:cell surface receptor protein tyrosine kinase signaling pathway"/>
    <property type="evidence" value="ECO:0007669"/>
    <property type="project" value="TreeGrafter"/>
</dbReference>
<evidence type="ECO:0000256" key="15">
    <source>
        <dbReference type="PIRSR" id="PIRSR000615-2"/>
    </source>
</evidence>
<dbReference type="Gene3D" id="3.30.200.20">
    <property type="entry name" value="Phosphorylase Kinase, domain 1"/>
    <property type="match status" value="1"/>
</dbReference>
<keyword evidence="11 21" id="KW-0675">Receptor</keyword>
<evidence type="ECO:0000256" key="1">
    <source>
        <dbReference type="ARBA" id="ARBA00004167"/>
    </source>
</evidence>
<keyword evidence="6 15" id="KW-0067">ATP-binding</keyword>
<keyword evidence="10" id="KW-1015">Disulfide bond</keyword>
<evidence type="ECO:0000256" key="18">
    <source>
        <dbReference type="SAM" id="SignalP"/>
    </source>
</evidence>
<evidence type="ECO:0000256" key="3">
    <source>
        <dbReference type="ARBA" id="ARBA00022692"/>
    </source>
</evidence>
<dbReference type="PANTHER" id="PTHR24416">
    <property type="entry name" value="TYROSINE-PROTEIN KINASE RECEPTOR"/>
    <property type="match status" value="1"/>
</dbReference>
<feature type="domain" description="Protein kinase" evidence="19">
    <location>
        <begin position="242"/>
        <end position="521"/>
    </location>
</feature>
<keyword evidence="7" id="KW-1133">Transmembrane helix</keyword>
<evidence type="ECO:0000259" key="20">
    <source>
        <dbReference type="PROSITE" id="PS50835"/>
    </source>
</evidence>
<proteinExistence type="predicted"/>
<evidence type="ECO:0000256" key="14">
    <source>
        <dbReference type="PIRSR" id="PIRSR000615-1"/>
    </source>
</evidence>
<dbReference type="Gene3D" id="2.60.40.10">
    <property type="entry name" value="Immunoglobulins"/>
    <property type="match status" value="1"/>
</dbReference>
<dbReference type="Proteomes" id="UP000198287">
    <property type="component" value="Unassembled WGS sequence"/>
</dbReference>
<dbReference type="PROSITE" id="PS50011">
    <property type="entry name" value="PROTEIN_KINASE_DOM"/>
    <property type="match status" value="1"/>
</dbReference>
<organism evidence="21 22">
    <name type="scientific">Folsomia candida</name>
    <name type="common">Springtail</name>
    <dbReference type="NCBI Taxonomy" id="158441"/>
    <lineage>
        <taxon>Eukaryota</taxon>
        <taxon>Metazoa</taxon>
        <taxon>Ecdysozoa</taxon>
        <taxon>Arthropoda</taxon>
        <taxon>Hexapoda</taxon>
        <taxon>Collembola</taxon>
        <taxon>Entomobryomorpha</taxon>
        <taxon>Isotomoidea</taxon>
        <taxon>Isotomidae</taxon>
        <taxon>Proisotominae</taxon>
        <taxon>Folsomia</taxon>
    </lineage>
</organism>
<dbReference type="OrthoDB" id="6077854at2759"/>
<gene>
    <name evidence="21" type="ORF">Fcan01_03480</name>
</gene>
<name>A0A226EUG0_FOLCA</name>
<evidence type="ECO:0000313" key="22">
    <source>
        <dbReference type="Proteomes" id="UP000198287"/>
    </source>
</evidence>
<dbReference type="CDD" id="cd00192">
    <property type="entry name" value="PTKc"/>
    <property type="match status" value="1"/>
</dbReference>
<accession>A0A226EUG0</accession>
<evidence type="ECO:0000256" key="2">
    <source>
        <dbReference type="ARBA" id="ARBA00022679"/>
    </source>
</evidence>
<evidence type="ECO:0000256" key="8">
    <source>
        <dbReference type="ARBA" id="ARBA00023136"/>
    </source>
</evidence>
<evidence type="ECO:0000256" key="6">
    <source>
        <dbReference type="ARBA" id="ARBA00022840"/>
    </source>
</evidence>
<dbReference type="PROSITE" id="PS00109">
    <property type="entry name" value="PROTEIN_KINASE_TYR"/>
    <property type="match status" value="1"/>
</dbReference>
<feature type="binding site" evidence="16">
    <location>
        <position position="406"/>
    </location>
    <ligand>
        <name>Mg(2+)</name>
        <dbReference type="ChEBI" id="CHEBI:18420"/>
    </ligand>
</feature>
<dbReference type="Pfam" id="PF07714">
    <property type="entry name" value="PK_Tyr_Ser-Thr"/>
    <property type="match status" value="1"/>
</dbReference>
<dbReference type="InterPro" id="IPR007110">
    <property type="entry name" value="Ig-like_dom"/>
</dbReference>
<dbReference type="Gene3D" id="1.10.510.10">
    <property type="entry name" value="Transferase(Phosphotransferase) domain 1"/>
    <property type="match status" value="1"/>
</dbReference>
<dbReference type="InterPro" id="IPR017441">
    <property type="entry name" value="Protein_kinase_ATP_BS"/>
</dbReference>
<dbReference type="InterPro" id="IPR001245">
    <property type="entry name" value="Ser-Thr/Tyr_kinase_cat_dom"/>
</dbReference>